<organism evidence="7 8">
    <name type="scientific">Enterobacter ludwigii</name>
    <dbReference type="NCBI Taxonomy" id="299767"/>
    <lineage>
        <taxon>Bacteria</taxon>
        <taxon>Pseudomonadati</taxon>
        <taxon>Pseudomonadota</taxon>
        <taxon>Gammaproteobacteria</taxon>
        <taxon>Enterobacterales</taxon>
        <taxon>Enterobacteriaceae</taxon>
        <taxon>Enterobacter</taxon>
        <taxon>Enterobacter cloacae complex</taxon>
    </lineage>
</organism>
<feature type="transmembrane region" description="Helical" evidence="5">
    <location>
        <begin position="323"/>
        <end position="340"/>
    </location>
</feature>
<accession>G8LGF3</accession>
<keyword evidence="2 5" id="KW-0812">Transmembrane</keyword>
<dbReference type="GO" id="GO:0005886">
    <property type="term" value="C:plasma membrane"/>
    <property type="evidence" value="ECO:0007669"/>
    <property type="project" value="TreeGrafter"/>
</dbReference>
<feature type="transmembrane region" description="Helical" evidence="5">
    <location>
        <begin position="258"/>
        <end position="281"/>
    </location>
</feature>
<dbReference type="InterPro" id="IPR004481">
    <property type="entry name" value="K/Na/Ca-exchanger"/>
</dbReference>
<feature type="transmembrane region" description="Helical" evidence="5">
    <location>
        <begin position="352"/>
        <end position="369"/>
    </location>
</feature>
<protein>
    <submittedName>
        <fullName evidence="7">Inner membrane protein yrbG</fullName>
    </submittedName>
</protein>
<feature type="transmembrane region" description="Helical" evidence="5">
    <location>
        <begin position="178"/>
        <end position="199"/>
    </location>
</feature>
<dbReference type="KEGG" id="eec:EcWSU1_04001"/>
<proteinExistence type="predicted"/>
<comment type="subcellular location">
    <subcellularLocation>
        <location evidence="1">Membrane</location>
        <topology evidence="1">Multi-pass membrane protein</topology>
    </subcellularLocation>
</comment>
<keyword evidence="4 5" id="KW-0472">Membrane</keyword>
<dbReference type="Proteomes" id="UP000007838">
    <property type="component" value="Chromosome"/>
</dbReference>
<dbReference type="GO" id="GO:0005262">
    <property type="term" value="F:calcium channel activity"/>
    <property type="evidence" value="ECO:0007669"/>
    <property type="project" value="TreeGrafter"/>
</dbReference>
<evidence type="ECO:0000256" key="1">
    <source>
        <dbReference type="ARBA" id="ARBA00004141"/>
    </source>
</evidence>
<dbReference type="PANTHER" id="PTHR10846">
    <property type="entry name" value="SODIUM/POTASSIUM/CALCIUM EXCHANGER"/>
    <property type="match status" value="1"/>
</dbReference>
<dbReference type="PANTHER" id="PTHR10846:SF8">
    <property type="entry name" value="INNER MEMBRANE PROTEIN YRBG"/>
    <property type="match status" value="1"/>
</dbReference>
<feature type="transmembrane region" description="Helical" evidence="5">
    <location>
        <begin position="154"/>
        <end position="172"/>
    </location>
</feature>
<sequence>MRLAKAGICFTFPAHKVKIRNSLRLRLYAVLPFHSCAMDRRVYLKKGLLMLLATALLIIGLLLVVYSADRLVFAASILCRLTGVPPVVIGMTVVSVGTSLPEIIVSVTASLHGQLDLAVGTAIGSNIVNILLILGLAALLHPFRVHSDVLRRELPLMLIVSLLAGCVFYDGVLSYGDGIFLLALAVIWLLYSVKIARLAEKQGQDSLTREQVAELPREGTLPVALLWLGVALIIMPMATRMVVDNATVLANYFAMSELTIGLTVIAIGTSLPELATAIAGARKGEDDIAIGNIIGSNIFNIAIVMGLPALITPGPFNPLAFSRDYGVMLLVSVIFALLCWRRQRQIGKGAGALLTGGFIVWMAMLYWLSPLLSG</sequence>
<evidence type="ECO:0000259" key="6">
    <source>
        <dbReference type="Pfam" id="PF01699"/>
    </source>
</evidence>
<evidence type="ECO:0000256" key="3">
    <source>
        <dbReference type="ARBA" id="ARBA00022989"/>
    </source>
</evidence>
<dbReference type="NCBIfam" id="NF008005">
    <property type="entry name" value="PRK10734.1"/>
    <property type="match status" value="1"/>
</dbReference>
<feature type="transmembrane region" description="Helical" evidence="5">
    <location>
        <begin position="117"/>
        <end position="142"/>
    </location>
</feature>
<feature type="domain" description="Sodium/calcium exchanger membrane region" evidence="6">
    <location>
        <begin position="224"/>
        <end position="367"/>
    </location>
</feature>
<evidence type="ECO:0000256" key="2">
    <source>
        <dbReference type="ARBA" id="ARBA00022692"/>
    </source>
</evidence>
<dbReference type="EMBL" id="CP002886">
    <property type="protein sequence ID" value="AEW75429.1"/>
    <property type="molecule type" value="Genomic_DNA"/>
</dbReference>
<keyword evidence="3 5" id="KW-1133">Transmembrane helix</keyword>
<dbReference type="Pfam" id="PF01699">
    <property type="entry name" value="Na_Ca_ex"/>
    <property type="match status" value="2"/>
</dbReference>
<evidence type="ECO:0000313" key="7">
    <source>
        <dbReference type="EMBL" id="AEW75429.1"/>
    </source>
</evidence>
<dbReference type="InterPro" id="IPR044880">
    <property type="entry name" value="NCX_ion-bd_dom_sf"/>
</dbReference>
<dbReference type="eggNOG" id="COG0530">
    <property type="taxonomic scope" value="Bacteria"/>
</dbReference>
<feature type="domain" description="Sodium/calcium exchanger membrane region" evidence="6">
    <location>
        <begin position="53"/>
        <end position="193"/>
    </location>
</feature>
<reference evidence="7 8" key="1">
    <citation type="journal article" date="2011" name="Stand. Genomic Sci.">
        <title>Complete genome of the onion pathogen Enterobacter cloacae EcWSU1.</title>
        <authorList>
            <person name="Humann J.L."/>
            <person name="Wildung M."/>
            <person name="Cheng C.H."/>
            <person name="Lee T."/>
            <person name="Stewart J.E."/>
            <person name="Drew J.C."/>
            <person name="Triplett E.W."/>
            <person name="Main D."/>
            <person name="Schroeder B.K."/>
        </authorList>
    </citation>
    <scope>NUCLEOTIDE SEQUENCE [LARGE SCALE GENOMIC DNA]</scope>
    <source>
        <strain evidence="7 8">EcWSU1</strain>
    </source>
</reference>
<evidence type="ECO:0000313" key="8">
    <source>
        <dbReference type="Proteomes" id="UP000007838"/>
    </source>
</evidence>
<feature type="transmembrane region" description="Helical" evidence="5">
    <location>
        <begin position="220"/>
        <end position="238"/>
    </location>
</feature>
<evidence type="ECO:0000256" key="5">
    <source>
        <dbReference type="SAM" id="Phobius"/>
    </source>
</evidence>
<dbReference type="InterPro" id="IPR004837">
    <property type="entry name" value="NaCa_Exmemb"/>
</dbReference>
<feature type="transmembrane region" description="Helical" evidence="5">
    <location>
        <begin position="48"/>
        <end position="68"/>
    </location>
</feature>
<dbReference type="Gene3D" id="1.20.1420.30">
    <property type="entry name" value="NCX, central ion-binding region"/>
    <property type="match status" value="1"/>
</dbReference>
<dbReference type="GO" id="GO:0006874">
    <property type="term" value="P:intracellular calcium ion homeostasis"/>
    <property type="evidence" value="ECO:0007669"/>
    <property type="project" value="TreeGrafter"/>
</dbReference>
<dbReference type="NCBIfam" id="TIGR00367">
    <property type="entry name" value="calcium/sodium antiporter"/>
    <property type="match status" value="1"/>
</dbReference>
<dbReference type="HOGENOM" id="CLU_007948_0_2_6"/>
<name>G8LGF3_9ENTR</name>
<gene>
    <name evidence="7" type="primary">yrbG</name>
    <name evidence="7" type="ORF">EcWSU1_04001</name>
</gene>
<evidence type="ECO:0000256" key="4">
    <source>
        <dbReference type="ARBA" id="ARBA00023136"/>
    </source>
</evidence>
<dbReference type="AlphaFoldDB" id="G8LGF3"/>
<dbReference type="GO" id="GO:0008273">
    <property type="term" value="F:calcium, potassium:sodium antiporter activity"/>
    <property type="evidence" value="ECO:0007669"/>
    <property type="project" value="TreeGrafter"/>
</dbReference>
<feature type="transmembrane region" description="Helical" evidence="5">
    <location>
        <begin position="288"/>
        <end position="311"/>
    </location>
</feature>